<evidence type="ECO:0000313" key="1">
    <source>
        <dbReference type="EMBL" id="VAW23873.1"/>
    </source>
</evidence>
<organism evidence="1">
    <name type="scientific">hydrothermal vent metagenome</name>
    <dbReference type="NCBI Taxonomy" id="652676"/>
    <lineage>
        <taxon>unclassified sequences</taxon>
        <taxon>metagenomes</taxon>
        <taxon>ecological metagenomes</taxon>
    </lineage>
</organism>
<dbReference type="AlphaFoldDB" id="A0A3B0U649"/>
<accession>A0A3B0U649</accession>
<dbReference type="EMBL" id="UOEP01000202">
    <property type="protein sequence ID" value="VAW23873.1"/>
    <property type="molecule type" value="Genomic_DNA"/>
</dbReference>
<proteinExistence type="predicted"/>
<sequence>MRKIAKGFFLAGIIVLTVMGTTKCKKDALEDSWNGEVTIIMINQSDQDTHIFTADEFFDASNKIPPGKRREVKIQLQRTANSTDSQNEYEEKQLTIFAGRNGTVIITKTFVLNFNNRKIYVRFDNDDLFT</sequence>
<protein>
    <submittedName>
        <fullName evidence="1">Uncharacterized protein</fullName>
    </submittedName>
</protein>
<reference evidence="1" key="1">
    <citation type="submission" date="2018-06" db="EMBL/GenBank/DDBJ databases">
        <authorList>
            <person name="Zhirakovskaya E."/>
        </authorList>
    </citation>
    <scope>NUCLEOTIDE SEQUENCE</scope>
</reference>
<gene>
    <name evidence="1" type="ORF">MNBD_BACTEROID01-2411</name>
</gene>
<name>A0A3B0U649_9ZZZZ</name>